<reference evidence="2" key="1">
    <citation type="submission" date="2023-01" db="EMBL/GenBank/DDBJ databases">
        <title>Whole-genome sequence of Pseudomonas putida NBRC 14671.</title>
        <authorList>
            <person name="Morohoshi T."/>
            <person name="Someya N."/>
        </authorList>
    </citation>
    <scope>NUCLEOTIDE SEQUENCE</scope>
    <source>
        <strain evidence="2">NBRC 14671</strain>
    </source>
</reference>
<dbReference type="AlphaFoldDB" id="A0AA37VVC7"/>
<evidence type="ECO:0000313" key="2">
    <source>
        <dbReference type="EMBL" id="GLO34534.1"/>
    </source>
</evidence>
<protein>
    <recommendedName>
        <fullName evidence="4">RHS repeat-associated core domain-containing protein</fullName>
    </recommendedName>
</protein>
<dbReference type="SUPFAM" id="SSF56399">
    <property type="entry name" value="ADP-ribosylation"/>
    <property type="match status" value="1"/>
</dbReference>
<dbReference type="Proteomes" id="UP001161257">
    <property type="component" value="Unassembled WGS sequence"/>
</dbReference>
<dbReference type="Gene3D" id="2.180.10.10">
    <property type="entry name" value="RHS repeat-associated core"/>
    <property type="match status" value="1"/>
</dbReference>
<dbReference type="InterPro" id="IPR022385">
    <property type="entry name" value="Rhs_assc_core"/>
</dbReference>
<accession>A0AA37VVC7</accession>
<dbReference type="EMBL" id="BSKJ01000002">
    <property type="protein sequence ID" value="GLO34534.1"/>
    <property type="molecule type" value="Genomic_DNA"/>
</dbReference>
<evidence type="ECO:0008006" key="4">
    <source>
        <dbReference type="Google" id="ProtNLM"/>
    </source>
</evidence>
<feature type="compositionally biased region" description="Basic and acidic residues" evidence="1">
    <location>
        <begin position="280"/>
        <end position="291"/>
    </location>
</feature>
<evidence type="ECO:0000256" key="1">
    <source>
        <dbReference type="SAM" id="MobiDB-lite"/>
    </source>
</evidence>
<sequence length="301" mass="33583">MKLFYRTNQKLATTINDSGSHSFLSTQSGNHAEIETVANNTLTSILATDNALSVLTAKTCNDEKSLAFSCYGHVANDIPPTLMTLFTGERFDWNIDTYHLGSGRRLYNPKLMRFYSPDQWSPFGRGGLNAYAYCSGDPVNLSDHSGEAGVFNLVARRKNPTISKRPNIERHPIKNVPVSWGEDTIKTFKSSEKISSQKLKSTTPSNSILKPSIQQDVVASPKKTSTSEYSNGNEHIEDTYYKALAFLRKNAEAIKALPADNKRVLEFIKVQNKSKNLRTEIYRSQNSRDDAAQDLAPPKPQ</sequence>
<proteinExistence type="predicted"/>
<organism evidence="2 3">
    <name type="scientific">Pseudomonas putida</name>
    <name type="common">Arthrobacter siderocapsulatus</name>
    <dbReference type="NCBI Taxonomy" id="303"/>
    <lineage>
        <taxon>Bacteria</taxon>
        <taxon>Pseudomonadati</taxon>
        <taxon>Pseudomonadota</taxon>
        <taxon>Gammaproteobacteria</taxon>
        <taxon>Pseudomonadales</taxon>
        <taxon>Pseudomonadaceae</taxon>
        <taxon>Pseudomonas</taxon>
    </lineage>
</organism>
<gene>
    <name evidence="2" type="ORF">PPUN14671_13670</name>
</gene>
<name>A0AA37VVC7_PSEPU</name>
<dbReference type="NCBIfam" id="TIGR03696">
    <property type="entry name" value="Rhs_assc_core"/>
    <property type="match status" value="1"/>
</dbReference>
<feature type="region of interest" description="Disordered" evidence="1">
    <location>
        <begin position="280"/>
        <end position="301"/>
    </location>
</feature>
<evidence type="ECO:0000313" key="3">
    <source>
        <dbReference type="Proteomes" id="UP001161257"/>
    </source>
</evidence>
<dbReference type="RefSeq" id="WP_284353062.1">
    <property type="nucleotide sequence ID" value="NZ_BSKF01000001.1"/>
</dbReference>
<comment type="caution">
    <text evidence="2">The sequence shown here is derived from an EMBL/GenBank/DDBJ whole genome shotgun (WGS) entry which is preliminary data.</text>
</comment>